<dbReference type="RefSeq" id="XP_018735179.1">
    <property type="nucleotide sequence ID" value="XM_018882941.1"/>
</dbReference>
<evidence type="ECO:0000256" key="1">
    <source>
        <dbReference type="SAM" id="MobiDB-lite"/>
    </source>
</evidence>
<dbReference type="GeneID" id="30038061"/>
<dbReference type="AlphaFoldDB" id="A0A167DB56"/>
<evidence type="ECO:0000313" key="2">
    <source>
        <dbReference type="EMBL" id="ANB12702.1"/>
    </source>
</evidence>
<dbReference type="Proteomes" id="UP000189580">
    <property type="component" value="Chromosome a"/>
</dbReference>
<feature type="region of interest" description="Disordered" evidence="1">
    <location>
        <begin position="41"/>
        <end position="70"/>
    </location>
</feature>
<accession>A0A167DB56</accession>
<feature type="compositionally biased region" description="Low complexity" evidence="1">
    <location>
        <begin position="1"/>
        <end position="27"/>
    </location>
</feature>
<evidence type="ECO:0000313" key="3">
    <source>
        <dbReference type="Proteomes" id="UP000189580"/>
    </source>
</evidence>
<sequence>MSFYSQNQSQNQGYNPPQNQQASSAQNLQFFPTNFNTTSYGLGGQAGGNVPSVGGTMTPQGGRSGYSYGVDSQRERLSTGILAAFGTSGYPGEPPLLEGKITLDSSFLQLSGSFGSEMVLTA</sequence>
<keyword evidence="3" id="KW-1185">Reference proteome</keyword>
<feature type="region of interest" description="Disordered" evidence="1">
    <location>
        <begin position="1"/>
        <end position="28"/>
    </location>
</feature>
<proteinExistence type="predicted"/>
<dbReference type="OrthoDB" id="440385at2759"/>
<name>A0A167DB56_9ASCO</name>
<dbReference type="EMBL" id="CP014501">
    <property type="protein sequence ID" value="ANB12702.1"/>
    <property type="molecule type" value="Genomic_DNA"/>
</dbReference>
<reference evidence="2 3" key="1">
    <citation type="submission" date="2016-02" db="EMBL/GenBank/DDBJ databases">
        <title>Complete genome sequence and transcriptome regulation of the pentose utilising yeast Sugiyamaella lignohabitans.</title>
        <authorList>
            <person name="Bellasio M."/>
            <person name="Peymann A."/>
            <person name="Valli M."/>
            <person name="Sipitzky M."/>
            <person name="Graf A."/>
            <person name="Sauer M."/>
            <person name="Marx H."/>
            <person name="Mattanovich D."/>
        </authorList>
    </citation>
    <scope>NUCLEOTIDE SEQUENCE [LARGE SCALE GENOMIC DNA]</scope>
    <source>
        <strain evidence="2 3">CBS 10342</strain>
    </source>
</reference>
<dbReference type="KEGG" id="slb:AWJ20_970"/>
<protein>
    <submittedName>
        <fullName evidence="2">Uncharacterized protein</fullName>
    </submittedName>
</protein>
<gene>
    <name evidence="2" type="ORF">AWJ20_970</name>
</gene>
<organism evidence="2 3">
    <name type="scientific">Sugiyamaella lignohabitans</name>
    <dbReference type="NCBI Taxonomy" id="796027"/>
    <lineage>
        <taxon>Eukaryota</taxon>
        <taxon>Fungi</taxon>
        <taxon>Dikarya</taxon>
        <taxon>Ascomycota</taxon>
        <taxon>Saccharomycotina</taxon>
        <taxon>Dipodascomycetes</taxon>
        <taxon>Dipodascales</taxon>
        <taxon>Trichomonascaceae</taxon>
        <taxon>Sugiyamaella</taxon>
    </lineage>
</organism>